<evidence type="ECO:0008006" key="3">
    <source>
        <dbReference type="Google" id="ProtNLM"/>
    </source>
</evidence>
<gene>
    <name evidence="1" type="ORF">PND83_15115</name>
</gene>
<proteinExistence type="predicted"/>
<organism evidence="1 2">
    <name type="scientific">Flavonifractor plautii</name>
    <name type="common">Fusobacterium plautii</name>
    <dbReference type="NCBI Taxonomy" id="292800"/>
    <lineage>
        <taxon>Bacteria</taxon>
        <taxon>Bacillati</taxon>
        <taxon>Bacillota</taxon>
        <taxon>Clostridia</taxon>
        <taxon>Eubacteriales</taxon>
        <taxon>Oscillospiraceae</taxon>
        <taxon>Flavonifractor</taxon>
    </lineage>
</organism>
<comment type="caution">
    <text evidence="1">The sequence shown here is derived from an EMBL/GenBank/DDBJ whole genome shotgun (WGS) entry which is preliminary data.</text>
</comment>
<sequence>MLDEKDLQAIAQLMAQQRRDIMQDVKTLLDTEVQTKFNLLAEGQEEILRRMPSEDDMDIIDGRLDTLEAIARKHSREIEELKKAQ</sequence>
<dbReference type="AlphaFoldDB" id="A0AAW6C328"/>
<dbReference type="EMBL" id="JAQLWO010000017">
    <property type="protein sequence ID" value="MDB7907312.1"/>
    <property type="molecule type" value="Genomic_DNA"/>
</dbReference>
<name>A0AAW6C328_FLAPL</name>
<protein>
    <recommendedName>
        <fullName evidence="3">DUF4315 family protein</fullName>
    </recommendedName>
</protein>
<accession>A0AAW6C328</accession>
<evidence type="ECO:0000313" key="2">
    <source>
        <dbReference type="Proteomes" id="UP001211006"/>
    </source>
</evidence>
<dbReference type="Proteomes" id="UP001211006">
    <property type="component" value="Unassembled WGS sequence"/>
</dbReference>
<dbReference type="RefSeq" id="WP_195446008.1">
    <property type="nucleotide sequence ID" value="NZ_AP031431.1"/>
</dbReference>
<evidence type="ECO:0000313" key="1">
    <source>
        <dbReference type="EMBL" id="MDB7907312.1"/>
    </source>
</evidence>
<reference evidence="1" key="1">
    <citation type="submission" date="2023-01" db="EMBL/GenBank/DDBJ databases">
        <title>Human gut microbiome strain richness.</title>
        <authorList>
            <person name="Chen-Liaw A."/>
        </authorList>
    </citation>
    <scope>NUCLEOTIDE SEQUENCE</scope>
    <source>
        <strain evidence="1">2225st1_A6_2225SCRN_200828</strain>
    </source>
</reference>